<keyword evidence="2" id="KW-0479">Metal-binding</keyword>
<dbReference type="InterPro" id="IPR036236">
    <property type="entry name" value="Znf_C2H2_sf"/>
</dbReference>
<feature type="compositionally biased region" description="Polar residues" evidence="8">
    <location>
        <begin position="124"/>
        <end position="142"/>
    </location>
</feature>
<gene>
    <name evidence="10" type="ORF">UTRI_10367</name>
</gene>
<dbReference type="Gene3D" id="3.30.160.60">
    <property type="entry name" value="Classic Zinc Finger"/>
    <property type="match status" value="1"/>
</dbReference>
<feature type="compositionally biased region" description="Low complexity" evidence="8">
    <location>
        <begin position="354"/>
        <end position="412"/>
    </location>
</feature>
<evidence type="ECO:0000256" key="2">
    <source>
        <dbReference type="ARBA" id="ARBA00022723"/>
    </source>
</evidence>
<dbReference type="SUPFAM" id="SSF57667">
    <property type="entry name" value="beta-beta-alpha zinc fingers"/>
    <property type="match status" value="1"/>
</dbReference>
<feature type="compositionally biased region" description="Low complexity" evidence="8">
    <location>
        <begin position="143"/>
        <end position="161"/>
    </location>
</feature>
<evidence type="ECO:0000313" key="11">
    <source>
        <dbReference type="Proteomes" id="UP000324022"/>
    </source>
</evidence>
<evidence type="ECO:0000259" key="9">
    <source>
        <dbReference type="PROSITE" id="PS50157"/>
    </source>
</evidence>
<evidence type="ECO:0000256" key="3">
    <source>
        <dbReference type="ARBA" id="ARBA00022737"/>
    </source>
</evidence>
<evidence type="ECO:0000256" key="1">
    <source>
        <dbReference type="ARBA" id="ARBA00004123"/>
    </source>
</evidence>
<dbReference type="AlphaFoldDB" id="A0A5C3EAP7"/>
<feature type="compositionally biased region" description="Low complexity" evidence="8">
    <location>
        <begin position="101"/>
        <end position="119"/>
    </location>
</feature>
<keyword evidence="4 7" id="KW-0863">Zinc-finger</keyword>
<reference evidence="10 11" key="1">
    <citation type="submission" date="2018-03" db="EMBL/GenBank/DDBJ databases">
        <authorList>
            <person name="Guldener U."/>
        </authorList>
    </citation>
    <scope>NUCLEOTIDE SEQUENCE [LARGE SCALE GENOMIC DNA]</scope>
    <source>
        <strain evidence="10 11">NBRC100155</strain>
    </source>
</reference>
<dbReference type="GO" id="GO:0000978">
    <property type="term" value="F:RNA polymerase II cis-regulatory region sequence-specific DNA binding"/>
    <property type="evidence" value="ECO:0007669"/>
    <property type="project" value="InterPro"/>
</dbReference>
<organism evidence="10 11">
    <name type="scientific">Ustilago trichophora</name>
    <dbReference type="NCBI Taxonomy" id="86804"/>
    <lineage>
        <taxon>Eukaryota</taxon>
        <taxon>Fungi</taxon>
        <taxon>Dikarya</taxon>
        <taxon>Basidiomycota</taxon>
        <taxon>Ustilaginomycotina</taxon>
        <taxon>Ustilaginomycetes</taxon>
        <taxon>Ustilaginales</taxon>
        <taxon>Ustilaginaceae</taxon>
        <taxon>Ustilago</taxon>
    </lineage>
</organism>
<dbReference type="PROSITE" id="PS00028">
    <property type="entry name" value="ZINC_FINGER_C2H2_1"/>
    <property type="match status" value="2"/>
</dbReference>
<dbReference type="PROSITE" id="PS50157">
    <property type="entry name" value="ZINC_FINGER_C2H2_2"/>
    <property type="match status" value="2"/>
</dbReference>
<dbReference type="GO" id="GO:0000981">
    <property type="term" value="F:DNA-binding transcription factor activity, RNA polymerase II-specific"/>
    <property type="evidence" value="ECO:0007669"/>
    <property type="project" value="InterPro"/>
</dbReference>
<name>A0A5C3EAP7_9BASI</name>
<dbReference type="SMART" id="SM00355">
    <property type="entry name" value="ZnF_C2H2"/>
    <property type="match status" value="2"/>
</dbReference>
<feature type="domain" description="C2H2-type" evidence="9">
    <location>
        <begin position="5"/>
        <end position="34"/>
    </location>
</feature>
<protein>
    <submittedName>
        <fullName evidence="10">Probable Putative Cys(2)His(2) zinc finger protein</fullName>
    </submittedName>
</protein>
<dbReference type="Pfam" id="PF00096">
    <property type="entry name" value="zf-C2H2"/>
    <property type="match status" value="1"/>
</dbReference>
<evidence type="ECO:0000256" key="7">
    <source>
        <dbReference type="PROSITE-ProRule" id="PRU00042"/>
    </source>
</evidence>
<keyword evidence="11" id="KW-1185">Reference proteome</keyword>
<dbReference type="EMBL" id="OOIN01000017">
    <property type="protein sequence ID" value="SPO27250.1"/>
    <property type="molecule type" value="Genomic_DNA"/>
</dbReference>
<keyword evidence="5" id="KW-0862">Zinc</keyword>
<feature type="region of interest" description="Disordered" evidence="8">
    <location>
        <begin position="78"/>
        <end position="213"/>
    </location>
</feature>
<proteinExistence type="predicted"/>
<keyword evidence="3" id="KW-0677">Repeat</keyword>
<dbReference type="OrthoDB" id="1405595at2759"/>
<comment type="subcellular location">
    <subcellularLocation>
        <location evidence="1">Nucleus</location>
    </subcellularLocation>
</comment>
<feature type="domain" description="C2H2-type" evidence="9">
    <location>
        <begin position="35"/>
        <end position="63"/>
    </location>
</feature>
<dbReference type="Proteomes" id="UP000324022">
    <property type="component" value="Unassembled WGS sequence"/>
</dbReference>
<feature type="compositionally biased region" description="Acidic residues" evidence="8">
    <location>
        <begin position="83"/>
        <end position="93"/>
    </location>
</feature>
<dbReference type="InterPro" id="IPR051059">
    <property type="entry name" value="VerF-like"/>
</dbReference>
<feature type="compositionally biased region" description="Polar residues" evidence="8">
    <location>
        <begin position="435"/>
        <end position="448"/>
    </location>
</feature>
<dbReference type="PANTHER" id="PTHR40626:SF32">
    <property type="entry name" value="ZINC FINGER PROTEIN RST2"/>
    <property type="match status" value="1"/>
</dbReference>
<accession>A0A5C3EAP7</accession>
<evidence type="ECO:0000256" key="4">
    <source>
        <dbReference type="ARBA" id="ARBA00022771"/>
    </source>
</evidence>
<dbReference type="GO" id="GO:0008270">
    <property type="term" value="F:zinc ion binding"/>
    <property type="evidence" value="ECO:0007669"/>
    <property type="project" value="UniProtKB-KW"/>
</dbReference>
<evidence type="ECO:0000256" key="6">
    <source>
        <dbReference type="ARBA" id="ARBA00023242"/>
    </source>
</evidence>
<feature type="region of interest" description="Disordered" evidence="8">
    <location>
        <begin position="914"/>
        <end position="933"/>
    </location>
</feature>
<evidence type="ECO:0000256" key="8">
    <source>
        <dbReference type="SAM" id="MobiDB-lite"/>
    </source>
</evidence>
<dbReference type="GO" id="GO:0005634">
    <property type="term" value="C:nucleus"/>
    <property type="evidence" value="ECO:0007669"/>
    <property type="project" value="UniProtKB-SubCell"/>
</dbReference>
<feature type="region of interest" description="Disordered" evidence="8">
    <location>
        <begin position="53"/>
        <end position="72"/>
    </location>
</feature>
<sequence length="1199" mass="131286">MPKTISCPHAGCDYLFSKPVHLRRHLLSHSDEAVWRCPDCDQEFKRIDSFQRHKKRIHPDQPNLSAVKIGGRSARDGAIKSDEDAEDHIDDPDVSLPHLNSSSALPQQSSSLSRSSTSAIGTHHLTTYEPTSIRSPSANPNHSSAISPDAASRPPASSSSAYHRSQHYHPYQRNDSASHTASSAHPRSSESESSSLGQSPWQSHTNQSQLYDSSSSSASAAAATATPSSSLPFYPNLYGAPISYNDCGSTSSSALHPSAAYGHAAASADQAAPLSIASLTAPSPSWGSSSNSDTEGQNFFDDILQSILMDSISSFVPHEPMVPVDYHGMTGTGMSNDAFAFADQSGQPIPAAQPIQAQMQQTAPPQQQPQQQQSQSQSQSHQSTALPPQQQQQHQQQQQQQQQQTPQDQDTQSMAGPSSHPLPQPLANLVPFATFTDSAHNSGRSTPGTPRHPPTNGNIDDADEMTRSVEKVGDQAATNIGASTRDLVLHGVNIPKKPPRLTAASLFSAATRHTRSMLPLLPSYWLLDHRRLAAERPYVFISLLAIGTLWQPRADVKAYGAELWQLVFRSIWAGAVFYLDQPQLMREATAVMAFTHLYAFLCRDESIRRKSIHSTYTGSSLGREYAWRQGIWFLIGPWEESLQRLLGPNIQMALVELEVLARDQTTHKLSAEQKTLLERLHGVWKQWSDAEEVNRNMICHSITESHHSEFLASYSQMRCMGRIACQALVPCADDVWDAKTAIEWAKLVLEHKTTRESNERPLCSGKRQLGPILDALFGIDAPSPATAKNNVRHDGDEKESEKAKRDLERMLCFTVKEHFALLSLLEGLHLLWIARHTPPFRTGTSYAADFSPAQPSFGAGLESAFCIKGGVAYHHLNVMTPEMMMAALSRWMRLYHQSYMPNPVANSTGFSRPYSSNGAAHSGENGKLGAPAAGGPTKLRVTTLGPNNDRFQLHFRFHVIQLSALFNAHHVVHALVATCGEFSEASGGNSSVNGASSSSSGSKGNPARLAIQTAIPLRCESCVDPDACPYRNTRLQRWAAVHAGAVIGNFMSMPRLSTLTPTILEGLGQAFGILVILCRLQRSAAQRRRSVCKCPAEVREAPVELVSDQCLHLDAERPSPGDRENEMAGKKFDSSNDCWLQHGTLEEGAMLLGQPIQDWPFVLQDMGNELKSVAGTWQVAEEFLSTAQKMLNVFTFYVD</sequence>
<evidence type="ECO:0000256" key="5">
    <source>
        <dbReference type="ARBA" id="ARBA00022833"/>
    </source>
</evidence>
<feature type="region of interest" description="Disordered" evidence="8">
    <location>
        <begin position="354"/>
        <end position="462"/>
    </location>
</feature>
<keyword evidence="6" id="KW-0539">Nucleus</keyword>
<evidence type="ECO:0000313" key="10">
    <source>
        <dbReference type="EMBL" id="SPO27250.1"/>
    </source>
</evidence>
<feature type="compositionally biased region" description="Low complexity" evidence="8">
    <location>
        <begin position="181"/>
        <end position="204"/>
    </location>
</feature>
<dbReference type="PANTHER" id="PTHR40626">
    <property type="entry name" value="MIP31509P"/>
    <property type="match status" value="1"/>
</dbReference>
<dbReference type="InterPro" id="IPR013087">
    <property type="entry name" value="Znf_C2H2_type"/>
</dbReference>
<dbReference type="GO" id="GO:0000785">
    <property type="term" value="C:chromatin"/>
    <property type="evidence" value="ECO:0007669"/>
    <property type="project" value="TreeGrafter"/>
</dbReference>